<dbReference type="AlphaFoldDB" id="A0A382RSU0"/>
<dbReference type="Gene3D" id="2.60.120.10">
    <property type="entry name" value="Jelly Rolls"/>
    <property type="match status" value="1"/>
</dbReference>
<dbReference type="SUPFAM" id="SSF52374">
    <property type="entry name" value="Nucleotidylyl transferase"/>
    <property type="match status" value="1"/>
</dbReference>
<feature type="domain" description="Cytidyltransferase-like" evidence="2">
    <location>
        <begin position="7"/>
        <end position="85"/>
    </location>
</feature>
<proteinExistence type="predicted"/>
<dbReference type="Pfam" id="PF01467">
    <property type="entry name" value="CTP_transf_like"/>
    <property type="match status" value="1"/>
</dbReference>
<dbReference type="PANTHER" id="PTHR46390">
    <property type="entry name" value="MANNOSE-1-PHOSPHATE GUANYLYLTRANSFERASE"/>
    <property type="match status" value="1"/>
</dbReference>
<dbReference type="GO" id="GO:0005976">
    <property type="term" value="P:polysaccharide metabolic process"/>
    <property type="evidence" value="ECO:0007669"/>
    <property type="project" value="InterPro"/>
</dbReference>
<dbReference type="InterPro" id="IPR004821">
    <property type="entry name" value="Cyt_trans-like"/>
</dbReference>
<dbReference type="InterPro" id="IPR011051">
    <property type="entry name" value="RmlC_Cupin_sf"/>
</dbReference>
<reference evidence="3" key="1">
    <citation type="submission" date="2018-05" db="EMBL/GenBank/DDBJ databases">
        <authorList>
            <person name="Lanie J.A."/>
            <person name="Ng W.-L."/>
            <person name="Kazmierczak K.M."/>
            <person name="Andrzejewski T.M."/>
            <person name="Davidsen T.M."/>
            <person name="Wayne K.J."/>
            <person name="Tettelin H."/>
            <person name="Glass J.I."/>
            <person name="Rusch D."/>
            <person name="Podicherti R."/>
            <person name="Tsui H.-C.T."/>
            <person name="Winkler M.E."/>
        </authorList>
    </citation>
    <scope>NUCLEOTIDE SEQUENCE</scope>
</reference>
<evidence type="ECO:0000259" key="1">
    <source>
        <dbReference type="Pfam" id="PF01050"/>
    </source>
</evidence>
<dbReference type="EMBL" id="UINC01123943">
    <property type="protein sequence ID" value="SVD00753.1"/>
    <property type="molecule type" value="Genomic_DNA"/>
</dbReference>
<dbReference type="GO" id="GO:0009298">
    <property type="term" value="P:GDP-mannose biosynthetic process"/>
    <property type="evidence" value="ECO:0007669"/>
    <property type="project" value="TreeGrafter"/>
</dbReference>
<evidence type="ECO:0000313" key="3">
    <source>
        <dbReference type="EMBL" id="SVD00753.1"/>
    </source>
</evidence>
<name>A0A382RSU0_9ZZZZ</name>
<protein>
    <recommendedName>
        <fullName evidence="4">Cytidyltransferase-like domain-containing protein</fullName>
    </recommendedName>
</protein>
<organism evidence="3">
    <name type="scientific">marine metagenome</name>
    <dbReference type="NCBI Taxonomy" id="408172"/>
    <lineage>
        <taxon>unclassified sequences</taxon>
        <taxon>metagenomes</taxon>
        <taxon>ecological metagenomes</taxon>
    </lineage>
</organism>
<dbReference type="CDD" id="cd02213">
    <property type="entry name" value="cupin_PMI_typeII_C"/>
    <property type="match status" value="1"/>
</dbReference>
<dbReference type="NCBIfam" id="TIGR00125">
    <property type="entry name" value="cyt_tran_rel"/>
    <property type="match status" value="1"/>
</dbReference>
<dbReference type="Gene3D" id="3.40.50.620">
    <property type="entry name" value="HUPs"/>
    <property type="match status" value="1"/>
</dbReference>
<dbReference type="Pfam" id="PF01050">
    <property type="entry name" value="MannoseP_isomer"/>
    <property type="match status" value="1"/>
</dbReference>
<dbReference type="PANTHER" id="PTHR46390:SF1">
    <property type="entry name" value="MANNOSE-1-PHOSPHATE GUANYLYLTRANSFERASE"/>
    <property type="match status" value="1"/>
</dbReference>
<sequence>MKKIVLVTGGFDPLHSGHIAYFKAARKLGNKLLVGVNSDEWLIRKKGKPFMNLEERINILNNLTMVTKAFSFDDNDNTANEAIHLTIKDSSKEDTIIFANGGDRDEINIPEIDAFNDYQNVNFVFGVGGKDKKNSSSWILDSWENETTSRSWGLYRVFHETERVKVKELVIEPNNSLSDQRHLKRSEHWYILEGECRILLEENGNKKEITLKEHETLVINKRTWHKAINEKTFPCSVLEVQYGDACVEDDIERRD</sequence>
<evidence type="ECO:0000259" key="2">
    <source>
        <dbReference type="Pfam" id="PF01467"/>
    </source>
</evidence>
<dbReference type="InterPro" id="IPR051161">
    <property type="entry name" value="Mannose-6P_isomerase_type2"/>
</dbReference>
<dbReference type="InterPro" id="IPR001538">
    <property type="entry name" value="Man6P_isomerase-2_C"/>
</dbReference>
<dbReference type="GO" id="GO:0004475">
    <property type="term" value="F:mannose-1-phosphate guanylyltransferase (GTP) activity"/>
    <property type="evidence" value="ECO:0007669"/>
    <property type="project" value="TreeGrafter"/>
</dbReference>
<dbReference type="InterPro" id="IPR014729">
    <property type="entry name" value="Rossmann-like_a/b/a_fold"/>
</dbReference>
<dbReference type="SUPFAM" id="SSF51182">
    <property type="entry name" value="RmlC-like cupins"/>
    <property type="match status" value="1"/>
</dbReference>
<dbReference type="InterPro" id="IPR014710">
    <property type="entry name" value="RmlC-like_jellyroll"/>
</dbReference>
<accession>A0A382RSU0</accession>
<evidence type="ECO:0008006" key="4">
    <source>
        <dbReference type="Google" id="ProtNLM"/>
    </source>
</evidence>
<feature type="domain" description="Mannose-6-phosphate isomerase type II C-terminal" evidence="1">
    <location>
        <begin position="147"/>
        <end position="253"/>
    </location>
</feature>
<gene>
    <name evidence="3" type="ORF">METZ01_LOCUS353607</name>
</gene>